<keyword evidence="5 9" id="KW-0269">Exonuclease</keyword>
<dbReference type="Proteomes" id="UP000094444">
    <property type="component" value="Unassembled WGS sequence"/>
</dbReference>
<dbReference type="InterPro" id="IPR036397">
    <property type="entry name" value="RNaseH_sf"/>
</dbReference>
<organism evidence="9 10">
    <name type="scientific">Diaporthe helianthi</name>
    <dbReference type="NCBI Taxonomy" id="158607"/>
    <lineage>
        <taxon>Eukaryota</taxon>
        <taxon>Fungi</taxon>
        <taxon>Dikarya</taxon>
        <taxon>Ascomycota</taxon>
        <taxon>Pezizomycotina</taxon>
        <taxon>Sordariomycetes</taxon>
        <taxon>Sordariomycetidae</taxon>
        <taxon>Diaporthales</taxon>
        <taxon>Diaporthaceae</taxon>
        <taxon>Diaporthe</taxon>
    </lineage>
</organism>
<dbReference type="AlphaFoldDB" id="A0A2P5HW68"/>
<dbReference type="PANTHER" id="PTHR12801">
    <property type="entry name" value="RNA EXONUCLEASE REXO1 / RECO3 FAMILY MEMBER-RELATED"/>
    <property type="match status" value="1"/>
</dbReference>
<dbReference type="Gene3D" id="3.30.420.10">
    <property type="entry name" value="Ribonuclease H-like superfamily/Ribonuclease H"/>
    <property type="match status" value="1"/>
</dbReference>
<dbReference type="InterPro" id="IPR047021">
    <property type="entry name" value="REXO1/3/4-like"/>
</dbReference>
<keyword evidence="6" id="KW-0539">Nucleus</keyword>
<comment type="similarity">
    <text evidence="2">Belongs to the REXO1/REXO3 family.</text>
</comment>
<dbReference type="InterPro" id="IPR034922">
    <property type="entry name" value="REX1-like_exo"/>
</dbReference>
<gene>
    <name evidence="9" type="ORF">DHEL01_v207118</name>
</gene>
<sequence length="743" mass="81540">MDDVMADGSVAESSTAAAAAARLQDTGSASSHSESSTGVKRPRADDAQQDESGGGDWQTVERRPTKKSKKTPKPDGSNYPSITFSNQARLQSKVNLNQLRDLVLYIMADGTAPQWVSVKHRPQFRKIVTVLVPGLEEAMFKQNVDFSVYNAKTPAQAVERLVTSPDDYYPRPLAEENLPEALKPFARMFPHLWPVRAAGDDKQGRLHSPIVTFLTAPAPKAADDKGKKGPKPVRDPQGWQNVRTRITEFVLTPEEYIENGFSAHPCLLPERQRETFTHPEGWTHTKVDRFEDGDVPENEIQHGSVTAGREVLAIDCEMCMTGEKEFSLTRISVVDWDGKVVLDELVKPEKPITDYVTRFSGITKELLDPVTTTLTDIQKRLIGLITPRTILVGHSLDSDMKALKMTHPFIVDTSVIFPHPKGQPFKHSLKWLAQKYLNREVQKGDNTSSGHNSIEDARTCLDLVKKKCEKGKAWAAGEASGENLFKRLARAGVSYKAQGGNVAAPTGKSTAAVDWGDAERSVANLAEIVLDGCNSDADVEEKVLRAVRGDPDGAVVKGGGVDFVWARMRELEALQGWWNRAKTDVEDAGGPPKELEEAYAASRNNPFAVNQSADSKDSVFSNAVVDMVSLAVPEQKPTVSGTSSGTSSGQKAALEVSLSSLAERLKRIHDALPPCTAFIVLSGSGDPREMSRLQAMHAQWKREYNTPGSKWDQLSIKWTDREEQALKKAAQRARNGIAFIGVK</sequence>
<dbReference type="GO" id="GO:0003676">
    <property type="term" value="F:nucleic acid binding"/>
    <property type="evidence" value="ECO:0007669"/>
    <property type="project" value="InterPro"/>
</dbReference>
<keyword evidence="3" id="KW-0540">Nuclease</keyword>
<evidence type="ECO:0000256" key="4">
    <source>
        <dbReference type="ARBA" id="ARBA00022801"/>
    </source>
</evidence>
<dbReference type="FunFam" id="3.30.420.10:FF:000019">
    <property type="entry name" value="RNA exonuclease NEF-sp"/>
    <property type="match status" value="1"/>
</dbReference>
<evidence type="ECO:0000256" key="2">
    <source>
        <dbReference type="ARBA" id="ARBA00006357"/>
    </source>
</evidence>
<evidence type="ECO:0000313" key="10">
    <source>
        <dbReference type="Proteomes" id="UP000094444"/>
    </source>
</evidence>
<evidence type="ECO:0000256" key="5">
    <source>
        <dbReference type="ARBA" id="ARBA00022839"/>
    </source>
</evidence>
<reference evidence="9" key="1">
    <citation type="submission" date="2017-09" db="EMBL/GenBank/DDBJ databases">
        <title>Polyketide synthases of a Diaporthe helianthi virulent isolate.</title>
        <authorList>
            <person name="Baroncelli R."/>
        </authorList>
    </citation>
    <scope>NUCLEOTIDE SEQUENCE [LARGE SCALE GENOMIC DNA]</scope>
    <source>
        <strain evidence="9">7/96</strain>
    </source>
</reference>
<dbReference type="OrthoDB" id="206335at2759"/>
<dbReference type="InParanoid" id="A0A2P5HW68"/>
<comment type="caution">
    <text evidence="9">The sequence shown here is derived from an EMBL/GenBank/DDBJ whole genome shotgun (WGS) entry which is preliminary data.</text>
</comment>
<dbReference type="FunCoup" id="A0A2P5HW68">
    <property type="interactions" value="217"/>
</dbReference>
<dbReference type="SUPFAM" id="SSF53098">
    <property type="entry name" value="Ribonuclease H-like"/>
    <property type="match status" value="1"/>
</dbReference>
<dbReference type="InterPro" id="IPR012337">
    <property type="entry name" value="RNaseH-like_sf"/>
</dbReference>
<evidence type="ECO:0000256" key="3">
    <source>
        <dbReference type="ARBA" id="ARBA00022722"/>
    </source>
</evidence>
<comment type="subcellular location">
    <subcellularLocation>
        <location evidence="1">Nucleus</location>
    </subcellularLocation>
</comment>
<dbReference type="EMBL" id="MAVT02000621">
    <property type="protein sequence ID" value="POS74484.1"/>
    <property type="molecule type" value="Genomic_DNA"/>
</dbReference>
<evidence type="ECO:0000259" key="8">
    <source>
        <dbReference type="SMART" id="SM00479"/>
    </source>
</evidence>
<dbReference type="PANTHER" id="PTHR12801:SF115">
    <property type="entry name" value="FI18136P1-RELATED"/>
    <property type="match status" value="1"/>
</dbReference>
<dbReference type="GO" id="GO:0004527">
    <property type="term" value="F:exonuclease activity"/>
    <property type="evidence" value="ECO:0007669"/>
    <property type="project" value="UniProtKB-KW"/>
</dbReference>
<evidence type="ECO:0000256" key="1">
    <source>
        <dbReference type="ARBA" id="ARBA00004123"/>
    </source>
</evidence>
<feature type="domain" description="Exonuclease" evidence="8">
    <location>
        <begin position="310"/>
        <end position="473"/>
    </location>
</feature>
<dbReference type="CDD" id="cd06145">
    <property type="entry name" value="REX1_like"/>
    <property type="match status" value="1"/>
</dbReference>
<evidence type="ECO:0000256" key="7">
    <source>
        <dbReference type="SAM" id="MobiDB-lite"/>
    </source>
</evidence>
<dbReference type="STRING" id="158607.A0A2P5HW68"/>
<dbReference type="Pfam" id="PF00929">
    <property type="entry name" value="RNase_T"/>
    <property type="match status" value="1"/>
</dbReference>
<dbReference type="GO" id="GO:0005634">
    <property type="term" value="C:nucleus"/>
    <property type="evidence" value="ECO:0007669"/>
    <property type="project" value="UniProtKB-SubCell"/>
</dbReference>
<protein>
    <submittedName>
        <fullName evidence="9">Exonuclease</fullName>
    </submittedName>
</protein>
<feature type="region of interest" description="Disordered" evidence="7">
    <location>
        <begin position="217"/>
        <end position="238"/>
    </location>
</feature>
<accession>A0A2P5HW68</accession>
<evidence type="ECO:0000256" key="6">
    <source>
        <dbReference type="ARBA" id="ARBA00023242"/>
    </source>
</evidence>
<feature type="region of interest" description="Disordered" evidence="7">
    <location>
        <begin position="1"/>
        <end position="82"/>
    </location>
</feature>
<evidence type="ECO:0000313" key="9">
    <source>
        <dbReference type="EMBL" id="POS74484.1"/>
    </source>
</evidence>
<name>A0A2P5HW68_DIAHE</name>
<dbReference type="InterPro" id="IPR013520">
    <property type="entry name" value="Ribonucl_H"/>
</dbReference>
<proteinExistence type="inferred from homology"/>
<dbReference type="SMART" id="SM00479">
    <property type="entry name" value="EXOIII"/>
    <property type="match status" value="1"/>
</dbReference>
<keyword evidence="4" id="KW-0378">Hydrolase</keyword>
<keyword evidence="10" id="KW-1185">Reference proteome</keyword>